<evidence type="ECO:0000256" key="2">
    <source>
        <dbReference type="ARBA" id="ARBA00023002"/>
    </source>
</evidence>
<dbReference type="EMBL" id="JADINF010000018">
    <property type="protein sequence ID" value="MBO8423536.1"/>
    <property type="molecule type" value="Genomic_DNA"/>
</dbReference>
<dbReference type="PANTHER" id="PTHR44196:SF1">
    <property type="entry name" value="DEHYDROGENASE_REDUCTASE SDR FAMILY MEMBER 7B"/>
    <property type="match status" value="1"/>
</dbReference>
<gene>
    <name evidence="3" type="ORF">IAB16_00725</name>
</gene>
<comment type="caution">
    <text evidence="3">The sequence shown here is derived from an EMBL/GenBank/DDBJ whole genome shotgun (WGS) entry which is preliminary data.</text>
</comment>
<sequence length="265" mass="30406">MRKICGKNIVLTGCDSGIGYEFLRLIAADNKVLCVDVNTARLDELAKTYAGITVMKCDVSTEEGVDAVFAEAERIFPFIDIFYANAGFAYYEKFNYADWDRIDRIMRTNCYSPMYSYGKYLKYLDGREGRFCVTASAIGKMSMPGYTLYSASKFCVQGFQEGLRLEDNDNVKLTVLYPIATATNFFAYGSDGRSRDEDRPFPVQKPDHVARRMYVAVAKGKKYCNPSMLFSFAMQLFKFLPVARKLYWAIERAKFKRYCKRENID</sequence>
<comment type="similarity">
    <text evidence="1">Belongs to the short-chain dehydrogenases/reductases (SDR) family.</text>
</comment>
<accession>A0A940ICJ5</accession>
<dbReference type="Pfam" id="PF00106">
    <property type="entry name" value="adh_short"/>
    <property type="match status" value="1"/>
</dbReference>
<dbReference type="Gene3D" id="3.40.50.720">
    <property type="entry name" value="NAD(P)-binding Rossmann-like Domain"/>
    <property type="match status" value="1"/>
</dbReference>
<evidence type="ECO:0000313" key="3">
    <source>
        <dbReference type="EMBL" id="MBO8423536.1"/>
    </source>
</evidence>
<name>A0A940ICJ5_9FIRM</name>
<organism evidence="3 4">
    <name type="scientific">Candidatus Stercoripulliclostridium pullicola</name>
    <dbReference type="NCBI Taxonomy" id="2840953"/>
    <lineage>
        <taxon>Bacteria</taxon>
        <taxon>Bacillati</taxon>
        <taxon>Bacillota</taxon>
        <taxon>Clostridia</taxon>
        <taxon>Eubacteriales</taxon>
        <taxon>Candidatus Stercoripulliclostridium</taxon>
    </lineage>
</organism>
<dbReference type="InterPro" id="IPR036291">
    <property type="entry name" value="NAD(P)-bd_dom_sf"/>
</dbReference>
<dbReference type="GO" id="GO:0016491">
    <property type="term" value="F:oxidoreductase activity"/>
    <property type="evidence" value="ECO:0007669"/>
    <property type="project" value="UniProtKB-KW"/>
</dbReference>
<proteinExistence type="inferred from homology"/>
<dbReference type="SUPFAM" id="SSF51735">
    <property type="entry name" value="NAD(P)-binding Rossmann-fold domains"/>
    <property type="match status" value="1"/>
</dbReference>
<dbReference type="InterPro" id="IPR002347">
    <property type="entry name" value="SDR_fam"/>
</dbReference>
<protein>
    <submittedName>
        <fullName evidence="3">SDR family NAD(P)-dependent oxidoreductase</fullName>
    </submittedName>
</protein>
<dbReference type="GO" id="GO:0016020">
    <property type="term" value="C:membrane"/>
    <property type="evidence" value="ECO:0007669"/>
    <property type="project" value="TreeGrafter"/>
</dbReference>
<dbReference type="PANTHER" id="PTHR44196">
    <property type="entry name" value="DEHYDROGENASE/REDUCTASE SDR FAMILY MEMBER 7B"/>
    <property type="match status" value="1"/>
</dbReference>
<evidence type="ECO:0000313" key="4">
    <source>
        <dbReference type="Proteomes" id="UP000727857"/>
    </source>
</evidence>
<reference evidence="3" key="2">
    <citation type="journal article" date="2021" name="PeerJ">
        <title>Extensive microbial diversity within the chicken gut microbiome revealed by metagenomics and culture.</title>
        <authorList>
            <person name="Gilroy R."/>
            <person name="Ravi A."/>
            <person name="Getino M."/>
            <person name="Pursley I."/>
            <person name="Horton D.L."/>
            <person name="Alikhan N.F."/>
            <person name="Baker D."/>
            <person name="Gharbi K."/>
            <person name="Hall N."/>
            <person name="Watson M."/>
            <person name="Adriaenssens E.M."/>
            <person name="Foster-Nyarko E."/>
            <person name="Jarju S."/>
            <person name="Secka A."/>
            <person name="Antonio M."/>
            <person name="Oren A."/>
            <person name="Chaudhuri R.R."/>
            <person name="La Ragione R."/>
            <person name="Hildebrand F."/>
            <person name="Pallen M.J."/>
        </authorList>
    </citation>
    <scope>NUCLEOTIDE SEQUENCE</scope>
    <source>
        <strain evidence="3">517</strain>
    </source>
</reference>
<dbReference type="AlphaFoldDB" id="A0A940ICJ5"/>
<evidence type="ECO:0000256" key="1">
    <source>
        <dbReference type="ARBA" id="ARBA00006484"/>
    </source>
</evidence>
<dbReference type="Proteomes" id="UP000727857">
    <property type="component" value="Unassembled WGS sequence"/>
</dbReference>
<reference evidence="3" key="1">
    <citation type="submission" date="2020-10" db="EMBL/GenBank/DDBJ databases">
        <authorList>
            <person name="Gilroy R."/>
        </authorList>
    </citation>
    <scope>NUCLEOTIDE SEQUENCE</scope>
    <source>
        <strain evidence="3">517</strain>
    </source>
</reference>
<dbReference type="PRINTS" id="PR00081">
    <property type="entry name" value="GDHRDH"/>
</dbReference>
<dbReference type="CDD" id="cd05233">
    <property type="entry name" value="SDR_c"/>
    <property type="match status" value="1"/>
</dbReference>
<keyword evidence="2" id="KW-0560">Oxidoreductase</keyword>